<feature type="domain" description="Integrase catalytic" evidence="2">
    <location>
        <begin position="373"/>
        <end position="537"/>
    </location>
</feature>
<accession>A0A812R539</accession>
<keyword evidence="4" id="KW-1185">Reference proteome</keyword>
<feature type="compositionally biased region" description="Basic and acidic residues" evidence="1">
    <location>
        <begin position="679"/>
        <end position="693"/>
    </location>
</feature>
<dbReference type="InterPro" id="IPR036397">
    <property type="entry name" value="RNaseH_sf"/>
</dbReference>
<evidence type="ECO:0000313" key="4">
    <source>
        <dbReference type="Proteomes" id="UP000649617"/>
    </source>
</evidence>
<dbReference type="Proteomes" id="UP000649617">
    <property type="component" value="Unassembled WGS sequence"/>
</dbReference>
<organism evidence="3 4">
    <name type="scientific">Symbiodinium pilosum</name>
    <name type="common">Dinoflagellate</name>
    <dbReference type="NCBI Taxonomy" id="2952"/>
    <lineage>
        <taxon>Eukaryota</taxon>
        <taxon>Sar</taxon>
        <taxon>Alveolata</taxon>
        <taxon>Dinophyceae</taxon>
        <taxon>Suessiales</taxon>
        <taxon>Symbiodiniaceae</taxon>
        <taxon>Symbiodinium</taxon>
    </lineage>
</organism>
<evidence type="ECO:0000313" key="3">
    <source>
        <dbReference type="EMBL" id="CAE7422416.1"/>
    </source>
</evidence>
<gene>
    <name evidence="3" type="primary">GIP</name>
    <name evidence="3" type="ORF">SPIL2461_LOCUS10374</name>
</gene>
<dbReference type="GO" id="GO:0003676">
    <property type="term" value="F:nucleic acid binding"/>
    <property type="evidence" value="ECO:0007669"/>
    <property type="project" value="InterPro"/>
</dbReference>
<dbReference type="Gene3D" id="3.30.420.10">
    <property type="entry name" value="Ribonuclease H-like superfamily/Ribonuclease H"/>
    <property type="match status" value="1"/>
</dbReference>
<feature type="non-terminal residue" evidence="3">
    <location>
        <position position="1352"/>
    </location>
</feature>
<dbReference type="GO" id="GO:0015074">
    <property type="term" value="P:DNA integration"/>
    <property type="evidence" value="ECO:0007669"/>
    <property type="project" value="InterPro"/>
</dbReference>
<dbReference type="InterPro" id="IPR012337">
    <property type="entry name" value="RNaseH-like_sf"/>
</dbReference>
<name>A0A812R539_SYMPI</name>
<sequence length="1352" mass="151038">ELLNEGFETTLKGGDGSRKIVEGAKNNVVLGQYVYGGMSGVTKAVVNHTALTRYLNSFVRTHNPATWRALSIFKGGAVKVRHDYNNEVGTRNYFASFGQEEGGELWVHDRDINEEDVAMDGDGTIQWRRTGAKEWLPGRLMDSQEKFVEFDPHVKRHVMATNGDAWHLVAYTHRAERTMSGKKRDANGGGARPSKKQRNYLTNTIGKLSVLFATLVAAANSFICEAVQSEVINDPIVVLELGGFVATLEASEFGRGQANSIVDDPDYYQRYNNNYEGEDWTVLARPGNKYLELPGNLEKPLRIDGSGIVFEEGVPGHVRSALKRLHQNLGHPRTPDLVRHLRLSGCESAVIKATKGMKCQVCDSARDPQVARPSTMPRMLTFEEIVAADILYAHDCNDKRHVFLSLVDVGATYRVVIKLRNTSGKEVEQAFNTHWVTPFGAPHAVSLDLETGLQDGFSRLCSWRNVKIRNSATQAHFQSGVGERQVKWWKHIWARVCKELSIEADEAQLAATLVSGAKNSLRRRCGHSPSAWIFGREGRAIEDVLDPDSGGRVTFDISDDARFQRQAAIRASARIAFHKSENDAKLRKALLQRARAVTRPFENCRLTAPEHLRPSGPDETGEFLAMNGVKRELEQLLQTDFDDDEAYRSEEGDEANGIDDIGSLYSPSVNPAEDEEMIEEHHGDEEEPLKGDHDEEGDVVFEPTYDDAAGNNQNLTDTREDEKRGWPLSRMKRKTPPEDVDWKGPDSFLSYSVMMMRRHLTRWGLEKRQEKEKQWNEHLHFDALEPLDDAATEHVKNTIPKERVLRSRWAYKKLVEEEVGPGRLVTDAPTLSRPGLLCLLQLLANGLKQPDPWRVSAGDIQCAFLTGMRPGQLVRVKKNIFGLATSPREWWLDLQEGIGKISVDIDEKCYRFEQCPLDPCIFVLRQCQDGKFTGVLYVGTHVDDLLVIASTSVSKLIEDALGQAFPVGEWESELFSYLGSEIYFGDDEVVLSQQAYAESGLFSLDIPRGVDDNDCAGPDLIADNRSLVGALSWLSAQSRPDLTCSVSMAQQVQKQPTFADLKFTNLVSKKAYDHREEGLRFKPIPSSELIVIIYHDAGWANARDTEREEPGFELTAEDKLAGLQQEGPFVTRDARKARRQNSKVASQLGELIVFAEKGCVIGKGGNFSVLDWKSKAGQRVCRSTFSAETQACVEGVEAGQHVRALFETLAGGELVRVESSRIPLLCLSDCRSLYDHVHKQGMPRIPSDRRLAVDLAALRQALKSEQWSSKLPLAWLASAYQLADVLTKPQDPAKWWQFFRSKLLVPIDLSGEAAASIKLEEQGKTSVKHKGDFEKIPSAYEFLIESAGLPQA</sequence>
<dbReference type="SUPFAM" id="SSF53098">
    <property type="entry name" value="Ribonuclease H-like"/>
    <property type="match status" value="1"/>
</dbReference>
<proteinExistence type="predicted"/>
<evidence type="ECO:0000259" key="2">
    <source>
        <dbReference type="PROSITE" id="PS50994"/>
    </source>
</evidence>
<evidence type="ECO:0000256" key="1">
    <source>
        <dbReference type="SAM" id="MobiDB-lite"/>
    </source>
</evidence>
<reference evidence="3" key="1">
    <citation type="submission" date="2021-02" db="EMBL/GenBank/DDBJ databases">
        <authorList>
            <person name="Dougan E. K."/>
            <person name="Rhodes N."/>
            <person name="Thang M."/>
            <person name="Chan C."/>
        </authorList>
    </citation>
    <scope>NUCLEOTIDE SEQUENCE</scope>
</reference>
<dbReference type="PROSITE" id="PS50994">
    <property type="entry name" value="INTEGRASE"/>
    <property type="match status" value="1"/>
</dbReference>
<feature type="region of interest" description="Disordered" evidence="1">
    <location>
        <begin position="672"/>
        <end position="724"/>
    </location>
</feature>
<dbReference type="EMBL" id="CAJNIZ010019175">
    <property type="protein sequence ID" value="CAE7422416.1"/>
    <property type="molecule type" value="Genomic_DNA"/>
</dbReference>
<dbReference type="OrthoDB" id="441943at2759"/>
<dbReference type="InterPro" id="IPR001584">
    <property type="entry name" value="Integrase_cat-core"/>
</dbReference>
<protein>
    <submittedName>
        <fullName evidence="3">GIP protein</fullName>
    </submittedName>
</protein>
<comment type="caution">
    <text evidence="3">The sequence shown here is derived from an EMBL/GenBank/DDBJ whole genome shotgun (WGS) entry which is preliminary data.</text>
</comment>